<dbReference type="AlphaFoldDB" id="A0A420BIS9"/>
<name>A0A420BIS9_SPHD1</name>
<keyword evidence="2" id="KW-1185">Reference proteome</keyword>
<accession>A0A420BIS9</accession>
<evidence type="ECO:0000313" key="1">
    <source>
        <dbReference type="EMBL" id="RKE56600.1"/>
    </source>
</evidence>
<gene>
    <name evidence="1" type="ORF">DFQ12_1465</name>
</gene>
<evidence type="ECO:0000313" key="2">
    <source>
        <dbReference type="Proteomes" id="UP000286246"/>
    </source>
</evidence>
<comment type="caution">
    <text evidence="1">The sequence shown here is derived from an EMBL/GenBank/DDBJ whole genome shotgun (WGS) entry which is preliminary data.</text>
</comment>
<dbReference type="EMBL" id="RAPY01000001">
    <property type="protein sequence ID" value="RKE56600.1"/>
    <property type="molecule type" value="Genomic_DNA"/>
</dbReference>
<sequence>MATIVRLEVIIGTVGCGKGKTLKKYQVELIHVMVQ</sequence>
<dbReference type="Proteomes" id="UP000286246">
    <property type="component" value="Unassembled WGS sequence"/>
</dbReference>
<proteinExistence type="predicted"/>
<reference evidence="1 2" key="1">
    <citation type="submission" date="2018-09" db="EMBL/GenBank/DDBJ databases">
        <title>Genomic Encyclopedia of Type Strains, Phase III (KMG-III): the genomes of soil and plant-associated and newly described type strains.</title>
        <authorList>
            <person name="Whitman W."/>
        </authorList>
    </citation>
    <scope>NUCLEOTIDE SEQUENCE [LARGE SCALE GENOMIC DNA]</scope>
    <source>
        <strain evidence="1 2">CECT 7938</strain>
    </source>
</reference>
<protein>
    <submittedName>
        <fullName evidence="1">Uncharacterized protein</fullName>
    </submittedName>
</protein>
<organism evidence="1 2">
    <name type="scientific">Sphingobacterium detergens</name>
    <dbReference type="NCBI Taxonomy" id="1145106"/>
    <lineage>
        <taxon>Bacteria</taxon>
        <taxon>Pseudomonadati</taxon>
        <taxon>Bacteroidota</taxon>
        <taxon>Sphingobacteriia</taxon>
        <taxon>Sphingobacteriales</taxon>
        <taxon>Sphingobacteriaceae</taxon>
        <taxon>Sphingobacterium</taxon>
    </lineage>
</organism>